<evidence type="ECO:0000313" key="3">
    <source>
        <dbReference type="Proteomes" id="UP000308000"/>
    </source>
</evidence>
<evidence type="ECO:0000313" key="4">
    <source>
        <dbReference type="Proteomes" id="UP000536909"/>
    </source>
</evidence>
<protein>
    <submittedName>
        <fullName evidence="2">Uncharacterized protein</fullName>
    </submittedName>
</protein>
<name>A0AAJ5F0J7_9DEIO</name>
<proteinExistence type="predicted"/>
<accession>A0AAJ5F0J7</accession>
<dbReference type="Proteomes" id="UP000536909">
    <property type="component" value="Unassembled WGS sequence"/>
</dbReference>
<gene>
    <name evidence="2" type="ORF">FCS05_18565</name>
    <name evidence="1" type="ORF">HNQ10_004050</name>
</gene>
<reference evidence="1 4" key="2">
    <citation type="submission" date="2020-08" db="EMBL/GenBank/DDBJ databases">
        <title>Genomic Encyclopedia of Type Strains, Phase IV (KMG-IV): sequencing the most valuable type-strain genomes for metagenomic binning, comparative biology and taxonomic classification.</title>
        <authorList>
            <person name="Goeker M."/>
        </authorList>
    </citation>
    <scope>NUCLEOTIDE SEQUENCE [LARGE SCALE GENOMIC DNA]</scope>
    <source>
        <strain evidence="1 4">DSM 105434</strain>
    </source>
</reference>
<dbReference type="EMBL" id="VBRC01000020">
    <property type="protein sequence ID" value="TLK21788.1"/>
    <property type="molecule type" value="Genomic_DNA"/>
</dbReference>
<dbReference type="AlphaFoldDB" id="A0AAJ5F0J7"/>
<comment type="caution">
    <text evidence="2">The sequence shown here is derived from an EMBL/GenBank/DDBJ whole genome shotgun (WGS) entry which is preliminary data.</text>
</comment>
<evidence type="ECO:0000313" key="2">
    <source>
        <dbReference type="EMBL" id="TLK21788.1"/>
    </source>
</evidence>
<keyword evidence="4" id="KW-1185">Reference proteome</keyword>
<evidence type="ECO:0000313" key="1">
    <source>
        <dbReference type="EMBL" id="MBB5297179.1"/>
    </source>
</evidence>
<sequence>MQNGSSNLRNITRTWKVDLYGGWGDGPSATVYLGSHVVTLSADADGKLSAEIDGEPQASIDRAVSYLNWAKTDGHLELLEEVRVPDSEPLTLAAPVIGKARAAKLHRIMGLIGLPSAQHYALAAAALGEWVPLPSLADLTEREAHTVWGHLCHLYPRAREVAADLNARSSRAA</sequence>
<organism evidence="2 3">
    <name type="scientific">Deinococcus metallilatus</name>
    <dbReference type="NCBI Taxonomy" id="1211322"/>
    <lineage>
        <taxon>Bacteria</taxon>
        <taxon>Thermotogati</taxon>
        <taxon>Deinococcota</taxon>
        <taxon>Deinococci</taxon>
        <taxon>Deinococcales</taxon>
        <taxon>Deinococcaceae</taxon>
        <taxon>Deinococcus</taxon>
    </lineage>
</organism>
<reference evidence="2 3" key="1">
    <citation type="submission" date="2019-04" db="EMBL/GenBank/DDBJ databases">
        <title>Deinococcus metalilatus MA1002 mutant No.5.</title>
        <authorList>
            <person name="Park W."/>
            <person name="Park C."/>
        </authorList>
    </citation>
    <scope>NUCLEOTIDE SEQUENCE [LARGE SCALE GENOMIC DNA]</scope>
    <source>
        <strain evidence="2 3">MA1002-m5</strain>
    </source>
</reference>
<dbReference type="Proteomes" id="UP000308000">
    <property type="component" value="Unassembled WGS sequence"/>
</dbReference>
<dbReference type="RefSeq" id="WP_129117452.1">
    <property type="nucleotide sequence ID" value="NZ_BSUI01000036.1"/>
</dbReference>
<dbReference type="EMBL" id="JACHFV010000019">
    <property type="protein sequence ID" value="MBB5297179.1"/>
    <property type="molecule type" value="Genomic_DNA"/>
</dbReference>